<proteinExistence type="inferred from homology"/>
<evidence type="ECO:0000313" key="3">
    <source>
        <dbReference type="EMBL" id="QND73756.1"/>
    </source>
</evidence>
<dbReference type="Gene3D" id="3.40.190.150">
    <property type="entry name" value="Bordetella uptake gene, domain 1"/>
    <property type="match status" value="1"/>
</dbReference>
<dbReference type="RefSeq" id="WP_184512391.1">
    <property type="nucleotide sequence ID" value="NZ_CP050292.1"/>
</dbReference>
<dbReference type="Gene3D" id="3.40.190.10">
    <property type="entry name" value="Periplasmic binding protein-like II"/>
    <property type="match status" value="1"/>
</dbReference>
<keyword evidence="2" id="KW-0732">Signal</keyword>
<dbReference type="PANTHER" id="PTHR42928">
    <property type="entry name" value="TRICARBOXYLATE-BINDING PROTEIN"/>
    <property type="match status" value="1"/>
</dbReference>
<sequence>MTSRRAAIGLIALGFSAFTATALVPVSSALAVDYPTRPVRFVVGYPAGGATDILARLIGQKLSERTGQQFVVENKPGAGNNIGTESVVNAEPDGYTILLVNPANYINATLYGKLSFNFVRDIAPVAAFHRTANVMTVNKDITAKTVGEFIAYVKANPGKVNMASSGNGTSVHLSGEMFMMLSGAKMQHVPYRGAAPAITDMLGGQVQVIFDNMPSIIQHIRSGSLRALAVTTTDKSSLLPDVPTVAETVPGYEASALFGMGAPKKTPPEIIAKLNADVNAVLADPAVKAKLIDLGGEPLIGPPEAFGKMIVAETEKWEKVVKAAGLKVE</sequence>
<dbReference type="CDD" id="cd13578">
    <property type="entry name" value="PBP2_Bug27"/>
    <property type="match status" value="1"/>
</dbReference>
<dbReference type="InterPro" id="IPR005064">
    <property type="entry name" value="BUG"/>
</dbReference>
<feature type="signal peptide" evidence="2">
    <location>
        <begin position="1"/>
        <end position="22"/>
    </location>
</feature>
<name>A0A7G6U424_9BRAD</name>
<protein>
    <submittedName>
        <fullName evidence="3">Tripartite tricarboxylate transporter substrate binding protein</fullName>
    </submittedName>
</protein>
<comment type="similarity">
    <text evidence="1">Belongs to the UPF0065 (bug) family.</text>
</comment>
<accession>A0A7G6U424</accession>
<dbReference type="Pfam" id="PF03401">
    <property type="entry name" value="TctC"/>
    <property type="match status" value="1"/>
</dbReference>
<organism evidence="3 4">
    <name type="scientific">Tardiphaga robiniae</name>
    <dbReference type="NCBI Taxonomy" id="943830"/>
    <lineage>
        <taxon>Bacteria</taxon>
        <taxon>Pseudomonadati</taxon>
        <taxon>Pseudomonadota</taxon>
        <taxon>Alphaproteobacteria</taxon>
        <taxon>Hyphomicrobiales</taxon>
        <taxon>Nitrobacteraceae</taxon>
        <taxon>Tardiphaga</taxon>
    </lineage>
</organism>
<dbReference type="PIRSF" id="PIRSF017082">
    <property type="entry name" value="YflP"/>
    <property type="match status" value="1"/>
</dbReference>
<evidence type="ECO:0000313" key="4">
    <source>
        <dbReference type="Proteomes" id="UP000515291"/>
    </source>
</evidence>
<evidence type="ECO:0000256" key="1">
    <source>
        <dbReference type="ARBA" id="ARBA00006987"/>
    </source>
</evidence>
<dbReference type="EMBL" id="CP050292">
    <property type="protein sequence ID" value="QND73756.1"/>
    <property type="molecule type" value="Genomic_DNA"/>
</dbReference>
<dbReference type="AlphaFoldDB" id="A0A7G6U424"/>
<dbReference type="KEGG" id="trb:HB776_23060"/>
<reference evidence="4" key="1">
    <citation type="journal article" date="2020" name="Mol. Plant Microbe">
        <title>Rhizobial microsymbionts of the narrowly endemic Oxytropis species growing in Kamchatka are characterized by significant genetic diversity and possess a set of genes that are associated with T3SS and T6SS secretion systems and can affect the development of symbiosis.</title>
        <authorList>
            <person name="Safronova V."/>
            <person name="Guro P."/>
            <person name="Sazanova A."/>
            <person name="Kuznetsova I."/>
            <person name="Belimov A."/>
            <person name="Yakubov V."/>
            <person name="Chirak E."/>
            <person name="Afonin A."/>
            <person name="Gogolev Y."/>
            <person name="Andronov E."/>
            <person name="Tikhonovich I."/>
        </authorList>
    </citation>
    <scope>NUCLEOTIDE SEQUENCE [LARGE SCALE GENOMIC DNA]</scope>
    <source>
        <strain evidence="4">581</strain>
    </source>
</reference>
<dbReference type="Proteomes" id="UP000515291">
    <property type="component" value="Chromosome"/>
</dbReference>
<dbReference type="SUPFAM" id="SSF53850">
    <property type="entry name" value="Periplasmic binding protein-like II"/>
    <property type="match status" value="1"/>
</dbReference>
<dbReference type="InterPro" id="IPR042100">
    <property type="entry name" value="Bug_dom1"/>
</dbReference>
<feature type="chain" id="PRO_5028902752" evidence="2">
    <location>
        <begin position="23"/>
        <end position="329"/>
    </location>
</feature>
<gene>
    <name evidence="3" type="ORF">HB776_23060</name>
</gene>
<dbReference type="PANTHER" id="PTHR42928:SF5">
    <property type="entry name" value="BLR1237 PROTEIN"/>
    <property type="match status" value="1"/>
</dbReference>
<evidence type="ECO:0000256" key="2">
    <source>
        <dbReference type="SAM" id="SignalP"/>
    </source>
</evidence>